<evidence type="ECO:0000313" key="4">
    <source>
        <dbReference type="EMBL" id="MTE21553.1"/>
    </source>
</evidence>
<protein>
    <submittedName>
        <fullName evidence="4">CocE/NonD family hydrolase</fullName>
    </submittedName>
</protein>
<reference evidence="4 5" key="1">
    <citation type="submission" date="2019-11" db="EMBL/GenBank/DDBJ databases">
        <authorList>
            <person name="Yuan L."/>
        </authorList>
    </citation>
    <scope>NUCLEOTIDE SEQUENCE [LARGE SCALE GENOMIC DNA]</scope>
    <source>
        <strain evidence="4 5">TRM43335</strain>
    </source>
</reference>
<evidence type="ECO:0000313" key="5">
    <source>
        <dbReference type="Proteomes" id="UP000473014"/>
    </source>
</evidence>
<dbReference type="AlphaFoldDB" id="A0A6G2BHL1"/>
<dbReference type="InterPro" id="IPR029058">
    <property type="entry name" value="AB_hydrolase_fold"/>
</dbReference>
<evidence type="ECO:0000259" key="3">
    <source>
        <dbReference type="SMART" id="SM00939"/>
    </source>
</evidence>
<dbReference type="InterPro" id="IPR008979">
    <property type="entry name" value="Galactose-bd-like_sf"/>
</dbReference>
<feature type="region of interest" description="Disordered" evidence="2">
    <location>
        <begin position="518"/>
        <end position="542"/>
    </location>
</feature>
<comment type="caution">
    <text evidence="4">The sequence shown here is derived from an EMBL/GenBank/DDBJ whole genome shotgun (WGS) entry which is preliminary data.</text>
</comment>
<dbReference type="SUPFAM" id="SSF49785">
    <property type="entry name" value="Galactose-binding domain-like"/>
    <property type="match status" value="1"/>
</dbReference>
<dbReference type="SMART" id="SM00939">
    <property type="entry name" value="PepX_C"/>
    <property type="match status" value="1"/>
</dbReference>
<dbReference type="InterPro" id="IPR000383">
    <property type="entry name" value="Xaa-Pro-like_dom"/>
</dbReference>
<dbReference type="Proteomes" id="UP000473014">
    <property type="component" value="Unassembled WGS sequence"/>
</dbReference>
<dbReference type="GO" id="GO:0008239">
    <property type="term" value="F:dipeptidyl-peptidase activity"/>
    <property type="evidence" value="ECO:0007669"/>
    <property type="project" value="InterPro"/>
</dbReference>
<organism evidence="4 5">
    <name type="scientific">Streptomyces taklimakanensis</name>
    <dbReference type="NCBI Taxonomy" id="2569853"/>
    <lineage>
        <taxon>Bacteria</taxon>
        <taxon>Bacillati</taxon>
        <taxon>Actinomycetota</taxon>
        <taxon>Actinomycetes</taxon>
        <taxon>Kitasatosporales</taxon>
        <taxon>Streptomycetaceae</taxon>
        <taxon>Streptomyces</taxon>
    </lineage>
</organism>
<keyword evidence="5" id="KW-1185">Reference proteome</keyword>
<gene>
    <name evidence="4" type="ORF">F0L17_21045</name>
</gene>
<dbReference type="OrthoDB" id="5240615at2"/>
<dbReference type="EMBL" id="WIXO01000001">
    <property type="protein sequence ID" value="MTE21553.1"/>
    <property type="molecule type" value="Genomic_DNA"/>
</dbReference>
<dbReference type="NCBIfam" id="TIGR00976">
    <property type="entry name" value="CocE_NonD"/>
    <property type="match status" value="1"/>
</dbReference>
<proteinExistence type="predicted"/>
<dbReference type="SUPFAM" id="SSF53474">
    <property type="entry name" value="alpha/beta-Hydrolases"/>
    <property type="match status" value="1"/>
</dbReference>
<keyword evidence="1 4" id="KW-0378">Hydrolase</keyword>
<dbReference type="Gene3D" id="3.40.50.1820">
    <property type="entry name" value="alpha/beta hydrolase"/>
    <property type="match status" value="1"/>
</dbReference>
<dbReference type="InterPro" id="IPR005674">
    <property type="entry name" value="CocE/Ser_esterase"/>
</dbReference>
<dbReference type="Gene3D" id="2.60.120.260">
    <property type="entry name" value="Galactose-binding domain-like"/>
    <property type="match status" value="1"/>
</dbReference>
<evidence type="ECO:0000256" key="2">
    <source>
        <dbReference type="SAM" id="MobiDB-lite"/>
    </source>
</evidence>
<feature type="domain" description="Xaa-Pro dipeptidyl-peptidase C-terminal" evidence="3">
    <location>
        <begin position="296"/>
        <end position="523"/>
    </location>
</feature>
<name>A0A6G2BHL1_9ACTN</name>
<dbReference type="InterPro" id="IPR013736">
    <property type="entry name" value="Xaa-Pro_dipept_C"/>
</dbReference>
<accession>A0A6G2BHL1</accession>
<dbReference type="Gene3D" id="1.10.3020.10">
    <property type="entry name" value="alpha-amino acid ester hydrolase ( Helical cap domain)"/>
    <property type="match status" value="1"/>
</dbReference>
<dbReference type="RefSeq" id="WP_155072280.1">
    <property type="nucleotide sequence ID" value="NZ_WIXO01000001.1"/>
</dbReference>
<dbReference type="Pfam" id="PF02129">
    <property type="entry name" value="Peptidase_S15"/>
    <property type="match status" value="1"/>
</dbReference>
<evidence type="ECO:0000256" key="1">
    <source>
        <dbReference type="ARBA" id="ARBA00022801"/>
    </source>
</evidence>
<dbReference type="Pfam" id="PF08530">
    <property type="entry name" value="PepX_C"/>
    <property type="match status" value="1"/>
</dbReference>
<sequence length="542" mass="57598">MTSTARAGAFGRADTVTTTVVPAPDGTALATDHCLPEGEGPFPVVLLRTPYGRHHHRAELRAWARHGFAAVAQDVRGRHGSAGRWLPYRHEADDGAATARRLREQPWSDGTLVAVGSSYAAHCALELALAAPEARADAVIAAVPALGLAETAREPSGCERLLARAGWWAAHGDRRDSDEHALDRALDRDPDLLDHLPVLDLPRRLGRAMPSWPRVWRARRGEATEEGRPRGLAGAGAARVPLLAVGGTHDPFAADTVALWRHWGGRTRLLLGPWGHRLTAAPGPDASPAAHRLPLGRLYARWARAATSGRTAPGRGGAVALGGSDLWVAADALAPRGTVPYRFRDSRDLRGSDGGDGTGWTAEGVLRLVRGREFTADPRHPVRSDDLSVPAHGAPDRCLLVSAPLPRPLDLLGGAEARLTVFADAPDADWAVRLVALGPDGTAAPLATGVERVRAAPGRAVEARVPLGPLARRLPAGTRLRLEVAGHHFPAHARNPHTGEDPVTATVLRPSRRAVRPDGSALLLPVTDPGPRPVDPFQEICR</sequence>